<protein>
    <submittedName>
        <fullName evidence="3">Aste57867_17005 protein</fullName>
    </submittedName>
</protein>
<dbReference type="EMBL" id="VJMH01006018">
    <property type="protein sequence ID" value="KAF0691835.1"/>
    <property type="molecule type" value="Genomic_DNA"/>
</dbReference>
<dbReference type="AlphaFoldDB" id="A0A485L9Z0"/>
<dbReference type="EMBL" id="CAADRA010006039">
    <property type="protein sequence ID" value="VFT93766.1"/>
    <property type="molecule type" value="Genomic_DNA"/>
</dbReference>
<reference evidence="2" key="2">
    <citation type="submission" date="2019-06" db="EMBL/GenBank/DDBJ databases">
        <title>Genomics analysis of Aphanomyces spp. identifies a new class of oomycete effector associated with host adaptation.</title>
        <authorList>
            <person name="Gaulin E."/>
        </authorList>
    </citation>
    <scope>NUCLEOTIDE SEQUENCE</scope>
    <source>
        <strain evidence="2">CBS 578.67</strain>
    </source>
</reference>
<dbReference type="Proteomes" id="UP000332933">
    <property type="component" value="Unassembled WGS sequence"/>
</dbReference>
<sequence>MVWLRIPSINYQTYLTGGHSTTDKGDNSRKKDTPNVCRSSFRIGSNLVAARLILLLLVTVIVLLNTDMFNRAVILNGIHMGCAQFHEYGQTWRLDDAGFLPNTCSIVEMATTTAPAYGQPSANEWHAVHRTVLRDDGIKLPTGPANAGRSSLVFLAGHLVP</sequence>
<evidence type="ECO:0000313" key="2">
    <source>
        <dbReference type="EMBL" id="KAF0691835.1"/>
    </source>
</evidence>
<evidence type="ECO:0000256" key="1">
    <source>
        <dbReference type="SAM" id="Phobius"/>
    </source>
</evidence>
<gene>
    <name evidence="3" type="primary">Aste57867_17005</name>
    <name evidence="2" type="ORF">As57867_016947</name>
    <name evidence="3" type="ORF">ASTE57867_17005</name>
</gene>
<reference evidence="3 4" key="1">
    <citation type="submission" date="2019-03" db="EMBL/GenBank/DDBJ databases">
        <authorList>
            <person name="Gaulin E."/>
            <person name="Dumas B."/>
        </authorList>
    </citation>
    <scope>NUCLEOTIDE SEQUENCE [LARGE SCALE GENOMIC DNA]</scope>
    <source>
        <strain evidence="3">CBS 568.67</strain>
    </source>
</reference>
<feature type="transmembrane region" description="Helical" evidence="1">
    <location>
        <begin position="48"/>
        <end position="66"/>
    </location>
</feature>
<organism evidence="3 4">
    <name type="scientific">Aphanomyces stellatus</name>
    <dbReference type="NCBI Taxonomy" id="120398"/>
    <lineage>
        <taxon>Eukaryota</taxon>
        <taxon>Sar</taxon>
        <taxon>Stramenopiles</taxon>
        <taxon>Oomycota</taxon>
        <taxon>Saprolegniomycetes</taxon>
        <taxon>Saprolegniales</taxon>
        <taxon>Verrucalvaceae</taxon>
        <taxon>Aphanomyces</taxon>
    </lineage>
</organism>
<evidence type="ECO:0000313" key="3">
    <source>
        <dbReference type="EMBL" id="VFT93766.1"/>
    </source>
</evidence>
<accession>A0A485L9Z0</accession>
<keyword evidence="1" id="KW-1133">Transmembrane helix</keyword>
<keyword evidence="1" id="KW-0472">Membrane</keyword>
<keyword evidence="4" id="KW-1185">Reference proteome</keyword>
<name>A0A485L9Z0_9STRA</name>
<evidence type="ECO:0000313" key="4">
    <source>
        <dbReference type="Proteomes" id="UP000332933"/>
    </source>
</evidence>
<proteinExistence type="predicted"/>
<keyword evidence="1" id="KW-0812">Transmembrane</keyword>